<sequence length="36" mass="3767">MAMSSMRAGIGKAFSHLPIYAVGGALGFFNLAMFDS</sequence>
<name>A0A7W6H8V9_9HYPH</name>
<dbReference type="AlphaFoldDB" id="A0A7W6H8V9"/>
<evidence type="ECO:0000313" key="3">
    <source>
        <dbReference type="Proteomes" id="UP000542776"/>
    </source>
</evidence>
<comment type="caution">
    <text evidence="2">The sequence shown here is derived from an EMBL/GenBank/DDBJ whole genome shotgun (WGS) entry which is preliminary data.</text>
</comment>
<dbReference type="EMBL" id="JACIEK010000029">
    <property type="protein sequence ID" value="MBB4000743.1"/>
    <property type="molecule type" value="Genomic_DNA"/>
</dbReference>
<evidence type="ECO:0000313" key="2">
    <source>
        <dbReference type="EMBL" id="MBB4000743.1"/>
    </source>
</evidence>
<gene>
    <name evidence="2" type="ORF">GGR04_004623</name>
</gene>
<organism evidence="2 3">
    <name type="scientific">Aureimonas pseudogalii</name>
    <dbReference type="NCBI Taxonomy" id="1744844"/>
    <lineage>
        <taxon>Bacteria</taxon>
        <taxon>Pseudomonadati</taxon>
        <taxon>Pseudomonadota</taxon>
        <taxon>Alphaproteobacteria</taxon>
        <taxon>Hyphomicrobiales</taxon>
        <taxon>Aurantimonadaceae</taxon>
        <taxon>Aureimonas</taxon>
    </lineage>
</organism>
<protein>
    <submittedName>
        <fullName evidence="2">Uncharacterized protein</fullName>
    </submittedName>
</protein>
<accession>A0A7W6H8V9</accession>
<keyword evidence="1" id="KW-0472">Membrane</keyword>
<proteinExistence type="predicted"/>
<reference evidence="2 3" key="1">
    <citation type="submission" date="2020-08" db="EMBL/GenBank/DDBJ databases">
        <title>Genomic Encyclopedia of Type Strains, Phase IV (KMG-IV): sequencing the most valuable type-strain genomes for metagenomic binning, comparative biology and taxonomic classification.</title>
        <authorList>
            <person name="Goeker M."/>
        </authorList>
    </citation>
    <scope>NUCLEOTIDE SEQUENCE [LARGE SCALE GENOMIC DNA]</scope>
    <source>
        <strain evidence="2 3">DSM 102238</strain>
    </source>
</reference>
<dbReference type="Proteomes" id="UP000542776">
    <property type="component" value="Unassembled WGS sequence"/>
</dbReference>
<feature type="transmembrane region" description="Helical" evidence="1">
    <location>
        <begin position="12"/>
        <end position="34"/>
    </location>
</feature>
<keyword evidence="3" id="KW-1185">Reference proteome</keyword>
<keyword evidence="1" id="KW-0812">Transmembrane</keyword>
<keyword evidence="1" id="KW-1133">Transmembrane helix</keyword>
<evidence type="ECO:0000256" key="1">
    <source>
        <dbReference type="SAM" id="Phobius"/>
    </source>
</evidence>